<feature type="coiled-coil region" evidence="2">
    <location>
        <begin position="314"/>
        <end position="348"/>
    </location>
</feature>
<keyword evidence="6" id="KW-1185">Reference proteome</keyword>
<dbReference type="InterPro" id="IPR000467">
    <property type="entry name" value="G_patch_dom"/>
</dbReference>
<proteinExistence type="inferred from homology"/>
<dbReference type="Pfam" id="PF07842">
    <property type="entry name" value="GCFC"/>
    <property type="match status" value="1"/>
</dbReference>
<feature type="region of interest" description="Disordered" evidence="3">
    <location>
        <begin position="1"/>
        <end position="24"/>
    </location>
</feature>
<name>A0AAD9LGT1_BABDI</name>
<dbReference type="EMBL" id="JAHBMH010000044">
    <property type="protein sequence ID" value="KAK1936173.1"/>
    <property type="molecule type" value="Genomic_DNA"/>
</dbReference>
<organism evidence="5 6">
    <name type="scientific">Babesia divergens</name>
    <dbReference type="NCBI Taxonomy" id="32595"/>
    <lineage>
        <taxon>Eukaryota</taxon>
        <taxon>Sar</taxon>
        <taxon>Alveolata</taxon>
        <taxon>Apicomplexa</taxon>
        <taxon>Aconoidasida</taxon>
        <taxon>Piroplasmida</taxon>
        <taxon>Babesiidae</taxon>
        <taxon>Babesia</taxon>
    </lineage>
</organism>
<gene>
    <name evidence="5" type="ORF">X943_001845</name>
</gene>
<dbReference type="Proteomes" id="UP001195914">
    <property type="component" value="Unassembled WGS sequence"/>
</dbReference>
<dbReference type="GO" id="GO:0003676">
    <property type="term" value="F:nucleic acid binding"/>
    <property type="evidence" value="ECO:0007669"/>
    <property type="project" value="InterPro"/>
</dbReference>
<reference evidence="5" key="1">
    <citation type="journal article" date="2014" name="Nucleic Acids Res.">
        <title>The evolutionary dynamics of variant antigen genes in Babesia reveal a history of genomic innovation underlying host-parasite interaction.</title>
        <authorList>
            <person name="Jackson A.P."/>
            <person name="Otto T.D."/>
            <person name="Darby A."/>
            <person name="Ramaprasad A."/>
            <person name="Xia D."/>
            <person name="Echaide I.E."/>
            <person name="Farber M."/>
            <person name="Gahlot S."/>
            <person name="Gamble J."/>
            <person name="Gupta D."/>
            <person name="Gupta Y."/>
            <person name="Jackson L."/>
            <person name="Malandrin L."/>
            <person name="Malas T.B."/>
            <person name="Moussa E."/>
            <person name="Nair M."/>
            <person name="Reid A.J."/>
            <person name="Sanders M."/>
            <person name="Sharma J."/>
            <person name="Tracey A."/>
            <person name="Quail M.A."/>
            <person name="Weir W."/>
            <person name="Wastling J.M."/>
            <person name="Hall N."/>
            <person name="Willadsen P."/>
            <person name="Lingelbach K."/>
            <person name="Shiels B."/>
            <person name="Tait A."/>
            <person name="Berriman M."/>
            <person name="Allred D.R."/>
            <person name="Pain A."/>
        </authorList>
    </citation>
    <scope>NUCLEOTIDE SEQUENCE</scope>
    <source>
        <strain evidence="5">1802A</strain>
    </source>
</reference>
<dbReference type="GO" id="GO:0071008">
    <property type="term" value="C:U2-type post-mRNA release spliceosomal complex"/>
    <property type="evidence" value="ECO:0007669"/>
    <property type="project" value="TreeGrafter"/>
</dbReference>
<comment type="caution">
    <text evidence="5">The sequence shown here is derived from an EMBL/GenBank/DDBJ whole genome shotgun (WGS) entry which is preliminary data.</text>
</comment>
<dbReference type="AlphaFoldDB" id="A0AAD9LGT1"/>
<feature type="domain" description="G-patch" evidence="4">
    <location>
        <begin position="191"/>
        <end position="236"/>
    </location>
</feature>
<accession>A0AAD9LGT1</accession>
<dbReference type="GO" id="GO:0000390">
    <property type="term" value="P:spliceosomal complex disassembly"/>
    <property type="evidence" value="ECO:0007669"/>
    <property type="project" value="InterPro"/>
</dbReference>
<comment type="similarity">
    <text evidence="1">Belongs to the TFP11/STIP family.</text>
</comment>
<evidence type="ECO:0000313" key="6">
    <source>
        <dbReference type="Proteomes" id="UP001195914"/>
    </source>
</evidence>
<protein>
    <recommendedName>
        <fullName evidence="4">G-patch domain-containing protein</fullName>
    </recommendedName>
</protein>
<feature type="region of interest" description="Disordered" evidence="3">
    <location>
        <begin position="59"/>
        <end position="85"/>
    </location>
</feature>
<evidence type="ECO:0000259" key="4">
    <source>
        <dbReference type="PROSITE" id="PS50174"/>
    </source>
</evidence>
<evidence type="ECO:0000313" key="5">
    <source>
        <dbReference type="EMBL" id="KAK1936173.1"/>
    </source>
</evidence>
<keyword evidence="2" id="KW-0175">Coiled coil</keyword>
<dbReference type="PROSITE" id="PS50174">
    <property type="entry name" value="G_PATCH"/>
    <property type="match status" value="1"/>
</dbReference>
<dbReference type="PANTHER" id="PTHR23329">
    <property type="entry name" value="TUFTELIN-INTERACTING PROTEIN 11-RELATED"/>
    <property type="match status" value="1"/>
</dbReference>
<evidence type="ECO:0000256" key="1">
    <source>
        <dbReference type="ARBA" id="ARBA00010900"/>
    </source>
</evidence>
<feature type="compositionally biased region" description="Polar residues" evidence="3">
    <location>
        <begin position="1"/>
        <end position="10"/>
    </location>
</feature>
<reference evidence="5" key="2">
    <citation type="submission" date="2021-05" db="EMBL/GenBank/DDBJ databases">
        <authorList>
            <person name="Pain A."/>
        </authorList>
    </citation>
    <scope>NUCLEOTIDE SEQUENCE</scope>
    <source>
        <strain evidence="5">1802A</strain>
    </source>
</reference>
<evidence type="ECO:0000256" key="3">
    <source>
        <dbReference type="SAM" id="MobiDB-lite"/>
    </source>
</evidence>
<dbReference type="PANTHER" id="PTHR23329:SF1">
    <property type="entry name" value="TUFTELIN-INTERACTING PROTEIN 11"/>
    <property type="match status" value="1"/>
</dbReference>
<evidence type="ECO:0000256" key="2">
    <source>
        <dbReference type="SAM" id="Coils"/>
    </source>
</evidence>
<dbReference type="InterPro" id="IPR022783">
    <property type="entry name" value="GCFC_dom"/>
</dbReference>
<dbReference type="Pfam" id="PF01585">
    <property type="entry name" value="G-patch"/>
    <property type="match status" value="1"/>
</dbReference>
<sequence>MAAGWKSSSESADEEIQERELDTYGVFAESDSDDHVEEDNARFVQHRGFTLGRGWLKRDSTSKTKSSDTQFVKGGTLMPEAKGSKTNNDSRLRCIIFSVSNDDADSDMEVISELSETDLLDHILADEHLEYSKEGSRQVFNHNDDEVATLRAMREMHDLETNLRHSKHGGYDKGVVYNPDLGIHPKQMSKMYGAGLKMMQKMGYKGGGLGRHGTGVVAPIEVKARRQERGLQNEGEMGSINRDAIDKIGVELPKRHSLRVTYNDTWCDRGIDEALTYDEANDDTIAIELDILINEITDKVLWYDELARNNFYEMQKAEQQMLELESDISTLEVSIKKQEDLLSQCEEACIRIKGDCAVYDNNLNSFNGSRDEQRCYAELERLFNVLSEVWNSNVEVYATLHIDAVAVSYAGRCLDIIFADWNVEYECCRGVSLLKLIKEFFSNRSVECGIYFHLKRVLESSLFEFFSEIWQVVDTDLGWRCYSAWRSAILPFEKTDRRITEKLRQTIIDRLLECIYNGERLHVAHIIVHPWLPIFSDDDMQRLMSTYAKMVREMLSKDAIHNIHKCQQVLNSWKVLMDPHTLDTLTTHLCTCLMLALKEVDINPRCQDTRVVEAVVLWHEYLGVDPIANAFCKEFMPRWLNVLKGWLRLPSANFDEVIMWYEGWKSLFPKDLLNGSVIESFFKDALKEMDSVSRDILNIPAHEGNTSKVQEAATPSMSMLQKLEALGASCGLTIIERHGLTCDGKQVYAFGFASVLFDGDSIMVVENGIAVPITCDDLIKVAQGGN</sequence>
<dbReference type="SMART" id="SM00443">
    <property type="entry name" value="G_patch"/>
    <property type="match status" value="1"/>
</dbReference>
<dbReference type="InterPro" id="IPR045211">
    <property type="entry name" value="TFP11/STIP/Ntr1"/>
</dbReference>